<name>A0A6J2UA96_DROLE</name>
<organism evidence="2 3">
    <name type="scientific">Drosophila lebanonensis</name>
    <name type="common">Fruit fly</name>
    <name type="synonym">Scaptodrosophila lebanonensis</name>
    <dbReference type="NCBI Taxonomy" id="7225"/>
    <lineage>
        <taxon>Eukaryota</taxon>
        <taxon>Metazoa</taxon>
        <taxon>Ecdysozoa</taxon>
        <taxon>Arthropoda</taxon>
        <taxon>Hexapoda</taxon>
        <taxon>Insecta</taxon>
        <taxon>Pterygota</taxon>
        <taxon>Neoptera</taxon>
        <taxon>Endopterygota</taxon>
        <taxon>Diptera</taxon>
        <taxon>Brachycera</taxon>
        <taxon>Muscomorpha</taxon>
        <taxon>Ephydroidea</taxon>
        <taxon>Drosophilidae</taxon>
        <taxon>Scaptodrosophila</taxon>
    </lineage>
</organism>
<dbReference type="RefSeq" id="XP_030385451.1">
    <property type="nucleotide sequence ID" value="XM_030529591.1"/>
</dbReference>
<dbReference type="AlphaFoldDB" id="A0A6J2UA96"/>
<feature type="region of interest" description="Disordered" evidence="1">
    <location>
        <begin position="392"/>
        <end position="539"/>
    </location>
</feature>
<reference evidence="3" key="1">
    <citation type="submission" date="2025-08" db="UniProtKB">
        <authorList>
            <consortium name="RefSeq"/>
        </authorList>
    </citation>
    <scope>IDENTIFICATION</scope>
    <source>
        <strain evidence="3">11010-0011.00</strain>
        <tissue evidence="3">Whole body</tissue>
    </source>
</reference>
<feature type="compositionally biased region" description="Pro residues" evidence="1">
    <location>
        <begin position="450"/>
        <end position="468"/>
    </location>
</feature>
<dbReference type="Proteomes" id="UP000504634">
    <property type="component" value="Unplaced"/>
</dbReference>
<evidence type="ECO:0000313" key="3">
    <source>
        <dbReference type="RefSeq" id="XP_030385451.1"/>
    </source>
</evidence>
<feature type="compositionally biased region" description="Basic and acidic residues" evidence="1">
    <location>
        <begin position="493"/>
        <end position="508"/>
    </location>
</feature>
<feature type="compositionally biased region" description="Polar residues" evidence="1">
    <location>
        <begin position="36"/>
        <end position="56"/>
    </location>
</feature>
<dbReference type="GeneID" id="115632445"/>
<proteinExistence type="predicted"/>
<keyword evidence="2" id="KW-1185">Reference proteome</keyword>
<dbReference type="OrthoDB" id="545063at2759"/>
<protein>
    <submittedName>
        <fullName evidence="3">Ras guanine nucleotide exchange factor R</fullName>
    </submittedName>
</protein>
<feature type="compositionally biased region" description="Low complexity" evidence="1">
    <location>
        <begin position="69"/>
        <end position="79"/>
    </location>
</feature>
<feature type="compositionally biased region" description="Low complexity" evidence="1">
    <location>
        <begin position="399"/>
        <end position="449"/>
    </location>
</feature>
<evidence type="ECO:0000313" key="2">
    <source>
        <dbReference type="Proteomes" id="UP000504634"/>
    </source>
</evidence>
<evidence type="ECO:0000256" key="1">
    <source>
        <dbReference type="SAM" id="MobiDB-lite"/>
    </source>
</evidence>
<feature type="compositionally biased region" description="Low complexity" evidence="1">
    <location>
        <begin position="18"/>
        <end position="33"/>
    </location>
</feature>
<gene>
    <name evidence="3" type="primary">LOC115632445</name>
</gene>
<sequence length="596" mass="64875">MSAAELEAENSAAEEHPQQQQQQQTQQQQQREQQQNEHTSNNSNTAIDAEATSATDAESDVHETIETTNSSNNNHNYDNNAMQQLQHNNMHQHAQFQQQQQQEQSNNGLAGLGLTLMQSSPPPHSYRHSRAYRHFKNPPQPHMCIRTTTETGEELFINVLSWTRIVIPQEPSDPIPLYGGMRVPPGSPRSPPIVFAVMANPEVLKDSGRHSKDPEERRAMVELMCDFVEAMNPGVKLVRNAVILKDRDISGELKDVWNAVQAQRDREREEQMLQQRQQQHYQNITTQQMFPKSPDAVRAASGMPAHAEATNSMGLQHTDSVPEHANGITLAVFAQQLDNKVASEQMEQMLANEAAPSDACVDQTDAGGVQHLTNASPPTLDIEQAIAVNTAESETKLSTPNTTTNGINTPTTPAMATSTPVVVSTSAPAPAPVSTPSVTATAQPASPASTPTPTPVATPTPAPTPPAPTKKEKLGGFLPNGCIFPRFKNNKHKDKDSNHKESKSKEKTLLNALKKSKEKKVAPAEQPAGDKASNVSVSDNTTTQYEKNCINNLECEVQKLDLNKLDGGGNSNNDNNMFIKLKVAPNAATVTATAAK</sequence>
<accession>A0A6J2UA96</accession>
<feature type="compositionally biased region" description="Low complexity" evidence="1">
    <location>
        <begin position="1"/>
        <end position="11"/>
    </location>
</feature>
<feature type="region of interest" description="Disordered" evidence="1">
    <location>
        <begin position="1"/>
        <end position="79"/>
    </location>
</feature>